<evidence type="ECO:0000256" key="15">
    <source>
        <dbReference type="ARBA" id="ARBA00032932"/>
    </source>
</evidence>
<feature type="transmembrane region" description="Helical" evidence="17">
    <location>
        <begin position="211"/>
        <end position="234"/>
    </location>
</feature>
<comment type="similarity">
    <text evidence="2 17">Belongs to the UppP family.</text>
</comment>
<dbReference type="NCBIfam" id="TIGR00753">
    <property type="entry name" value="undec_PP_bacA"/>
    <property type="match status" value="1"/>
</dbReference>
<dbReference type="GO" id="GO:0046677">
    <property type="term" value="P:response to antibiotic"/>
    <property type="evidence" value="ECO:0007669"/>
    <property type="project" value="UniProtKB-UniRule"/>
</dbReference>
<feature type="transmembrane region" description="Helical" evidence="17">
    <location>
        <begin position="7"/>
        <end position="34"/>
    </location>
</feature>
<dbReference type="PANTHER" id="PTHR30622">
    <property type="entry name" value="UNDECAPRENYL-DIPHOSPHATASE"/>
    <property type="match status" value="1"/>
</dbReference>
<dbReference type="GO" id="GO:0009252">
    <property type="term" value="P:peptidoglycan biosynthetic process"/>
    <property type="evidence" value="ECO:0007669"/>
    <property type="project" value="UniProtKB-KW"/>
</dbReference>
<evidence type="ECO:0000256" key="3">
    <source>
        <dbReference type="ARBA" id="ARBA00012374"/>
    </source>
</evidence>
<dbReference type="Pfam" id="PF02673">
    <property type="entry name" value="BacA"/>
    <property type="match status" value="1"/>
</dbReference>
<evidence type="ECO:0000313" key="18">
    <source>
        <dbReference type="EMBL" id="MYL62408.1"/>
    </source>
</evidence>
<keyword evidence="6 17" id="KW-0812">Transmembrane</keyword>
<evidence type="ECO:0000256" key="1">
    <source>
        <dbReference type="ARBA" id="ARBA00004651"/>
    </source>
</evidence>
<dbReference type="NCBIfam" id="NF001390">
    <property type="entry name" value="PRK00281.1-4"/>
    <property type="match status" value="1"/>
</dbReference>
<evidence type="ECO:0000256" key="16">
    <source>
        <dbReference type="ARBA" id="ARBA00047594"/>
    </source>
</evidence>
<dbReference type="NCBIfam" id="NF001388">
    <property type="entry name" value="PRK00281.1-1"/>
    <property type="match status" value="1"/>
</dbReference>
<dbReference type="NCBIfam" id="NF001389">
    <property type="entry name" value="PRK00281.1-2"/>
    <property type="match status" value="1"/>
</dbReference>
<evidence type="ECO:0000256" key="13">
    <source>
        <dbReference type="ARBA" id="ARBA00023316"/>
    </source>
</evidence>
<evidence type="ECO:0000256" key="17">
    <source>
        <dbReference type="HAMAP-Rule" id="MF_01006"/>
    </source>
</evidence>
<dbReference type="EMBL" id="WMEY01000001">
    <property type="protein sequence ID" value="MYL62408.1"/>
    <property type="molecule type" value="Genomic_DNA"/>
</dbReference>
<dbReference type="HAMAP" id="MF_01006">
    <property type="entry name" value="Undec_diphosphatase"/>
    <property type="match status" value="1"/>
</dbReference>
<dbReference type="GO" id="GO:0050380">
    <property type="term" value="F:undecaprenyl-diphosphatase activity"/>
    <property type="evidence" value="ECO:0007669"/>
    <property type="project" value="UniProtKB-UniRule"/>
</dbReference>
<evidence type="ECO:0000256" key="5">
    <source>
        <dbReference type="ARBA" id="ARBA00022475"/>
    </source>
</evidence>
<organism evidence="18 19">
    <name type="scientific">Guptibacillus hwajinpoensis</name>
    <dbReference type="NCBI Taxonomy" id="208199"/>
    <lineage>
        <taxon>Bacteria</taxon>
        <taxon>Bacillati</taxon>
        <taxon>Bacillota</taxon>
        <taxon>Bacilli</taxon>
        <taxon>Bacillales</taxon>
        <taxon>Guptibacillaceae</taxon>
        <taxon>Guptibacillus</taxon>
    </lineage>
</organism>
<comment type="function">
    <text evidence="17">Catalyzes the dephosphorylation of undecaprenyl diphosphate (UPP). Confers resistance to bacitracin.</text>
</comment>
<protein>
    <recommendedName>
        <fullName evidence="4 17">Undecaprenyl-diphosphatase</fullName>
        <ecNumber evidence="3 17">3.6.1.27</ecNumber>
    </recommendedName>
    <alternativeName>
        <fullName evidence="15 17">Bacitracin resistance protein</fullName>
    </alternativeName>
    <alternativeName>
        <fullName evidence="14 17">Undecaprenyl pyrophosphate phosphatase</fullName>
    </alternativeName>
</protein>
<comment type="subcellular location">
    <subcellularLocation>
        <location evidence="1 17">Cell membrane</location>
        <topology evidence="1 17">Multi-pass membrane protein</topology>
    </subcellularLocation>
</comment>
<dbReference type="EC" id="3.6.1.27" evidence="3 17"/>
<feature type="transmembrane region" description="Helical" evidence="17">
    <location>
        <begin position="240"/>
        <end position="258"/>
    </location>
</feature>
<evidence type="ECO:0000256" key="7">
    <source>
        <dbReference type="ARBA" id="ARBA00022801"/>
    </source>
</evidence>
<dbReference type="Proteomes" id="UP000447833">
    <property type="component" value="Unassembled WGS sequence"/>
</dbReference>
<dbReference type="InterPro" id="IPR003824">
    <property type="entry name" value="UppP"/>
</dbReference>
<reference evidence="18 19" key="1">
    <citation type="submission" date="2019-11" db="EMBL/GenBank/DDBJ databases">
        <title>Genome sequences of 17 halophilic strains isolated from different environments.</title>
        <authorList>
            <person name="Furrow R.E."/>
        </authorList>
    </citation>
    <scope>NUCLEOTIDE SEQUENCE [LARGE SCALE GENOMIC DNA]</scope>
    <source>
        <strain evidence="18 19">22506_14_FS</strain>
    </source>
</reference>
<sequence length="259" mass="28289">MEIMIAIILGIVEGLTEFLPVSSTGHLILTGYWLDFTGERAKTFEIVIQLGSILAVVVMYRKRFVALLSPKSSEGLTLVHLILGMIPAVVAGFLLHGFIKSYLFSPYTVVIGLIVGGVLMIFADLKKRAPVSSSLDDLTLKQAFSIGLFQCLALWPGFSRSGATISGGVLLGTNHKTAAEFSFILAVPMMVAASGYDLLKSYQFLSISDLPVFATGFLAAFVVALFAIVTFIKFIERVRLIPFAVYRFVLALFVWMVLF</sequence>
<dbReference type="GO" id="GO:0008360">
    <property type="term" value="P:regulation of cell shape"/>
    <property type="evidence" value="ECO:0007669"/>
    <property type="project" value="UniProtKB-KW"/>
</dbReference>
<evidence type="ECO:0000256" key="9">
    <source>
        <dbReference type="ARBA" id="ARBA00022984"/>
    </source>
</evidence>
<keyword evidence="5 17" id="KW-1003">Cell membrane</keyword>
<accession>A0A845EVN7</accession>
<keyword evidence="9 17" id="KW-0573">Peptidoglycan synthesis</keyword>
<keyword evidence="11 17" id="KW-0472">Membrane</keyword>
<keyword evidence="8 17" id="KW-0133">Cell shape</keyword>
<evidence type="ECO:0000256" key="6">
    <source>
        <dbReference type="ARBA" id="ARBA00022692"/>
    </source>
</evidence>
<evidence type="ECO:0000256" key="2">
    <source>
        <dbReference type="ARBA" id="ARBA00010621"/>
    </source>
</evidence>
<feature type="transmembrane region" description="Helical" evidence="17">
    <location>
        <begin position="138"/>
        <end position="158"/>
    </location>
</feature>
<dbReference type="GO" id="GO:0071555">
    <property type="term" value="P:cell wall organization"/>
    <property type="evidence" value="ECO:0007669"/>
    <property type="project" value="UniProtKB-KW"/>
</dbReference>
<comment type="catalytic activity">
    <reaction evidence="16 17">
        <text>di-trans,octa-cis-undecaprenyl diphosphate + H2O = di-trans,octa-cis-undecaprenyl phosphate + phosphate + H(+)</text>
        <dbReference type="Rhea" id="RHEA:28094"/>
        <dbReference type="ChEBI" id="CHEBI:15377"/>
        <dbReference type="ChEBI" id="CHEBI:15378"/>
        <dbReference type="ChEBI" id="CHEBI:43474"/>
        <dbReference type="ChEBI" id="CHEBI:58405"/>
        <dbReference type="ChEBI" id="CHEBI:60392"/>
        <dbReference type="EC" id="3.6.1.27"/>
    </reaction>
</comment>
<evidence type="ECO:0000256" key="4">
    <source>
        <dbReference type="ARBA" id="ARBA00021581"/>
    </source>
</evidence>
<evidence type="ECO:0000256" key="11">
    <source>
        <dbReference type="ARBA" id="ARBA00023136"/>
    </source>
</evidence>
<dbReference type="AlphaFoldDB" id="A0A845EVN7"/>
<keyword evidence="7 17" id="KW-0378">Hydrolase</keyword>
<gene>
    <name evidence="17" type="primary">uppP</name>
    <name evidence="18" type="ORF">GLW07_03455</name>
</gene>
<keyword evidence="13 17" id="KW-0961">Cell wall biogenesis/degradation</keyword>
<evidence type="ECO:0000256" key="10">
    <source>
        <dbReference type="ARBA" id="ARBA00022989"/>
    </source>
</evidence>
<dbReference type="PANTHER" id="PTHR30622:SF3">
    <property type="entry name" value="UNDECAPRENYL-DIPHOSPHATASE"/>
    <property type="match status" value="1"/>
</dbReference>
<evidence type="ECO:0000256" key="14">
    <source>
        <dbReference type="ARBA" id="ARBA00032707"/>
    </source>
</evidence>
<proteinExistence type="inferred from homology"/>
<comment type="miscellaneous">
    <text evidence="17">Bacitracin is thought to be involved in the inhibition of peptidoglycan synthesis by sequestering undecaprenyl diphosphate, thereby reducing the pool of lipid carrier available.</text>
</comment>
<feature type="transmembrane region" description="Helical" evidence="17">
    <location>
        <begin position="76"/>
        <end position="99"/>
    </location>
</feature>
<dbReference type="GO" id="GO:0005886">
    <property type="term" value="C:plasma membrane"/>
    <property type="evidence" value="ECO:0007669"/>
    <property type="project" value="UniProtKB-SubCell"/>
</dbReference>
<evidence type="ECO:0000256" key="12">
    <source>
        <dbReference type="ARBA" id="ARBA00023251"/>
    </source>
</evidence>
<evidence type="ECO:0000256" key="8">
    <source>
        <dbReference type="ARBA" id="ARBA00022960"/>
    </source>
</evidence>
<feature type="transmembrane region" description="Helical" evidence="17">
    <location>
        <begin position="178"/>
        <end position="199"/>
    </location>
</feature>
<comment type="caution">
    <text evidence="18">The sequence shown here is derived from an EMBL/GenBank/DDBJ whole genome shotgun (WGS) entry which is preliminary data.</text>
</comment>
<dbReference type="RefSeq" id="WP_160918235.1">
    <property type="nucleotide sequence ID" value="NZ_WMEY01000001.1"/>
</dbReference>
<feature type="transmembrane region" description="Helical" evidence="17">
    <location>
        <begin position="105"/>
        <end position="126"/>
    </location>
</feature>
<evidence type="ECO:0000313" key="19">
    <source>
        <dbReference type="Proteomes" id="UP000447833"/>
    </source>
</evidence>
<keyword evidence="10 17" id="KW-1133">Transmembrane helix</keyword>
<keyword evidence="12 17" id="KW-0046">Antibiotic resistance</keyword>
<name>A0A845EVN7_9BACL</name>